<keyword evidence="6 11" id="KW-0812">Transmembrane</keyword>
<organism evidence="14 15">
    <name type="scientific">Croceibacter atlanticus (strain ATCC BAA-628 / JCM 21780 / CIP 108009 / IAM 15332 / KCTC 12090 / HTCC2559)</name>
    <dbReference type="NCBI Taxonomy" id="216432"/>
    <lineage>
        <taxon>Bacteria</taxon>
        <taxon>Pseudomonadati</taxon>
        <taxon>Bacteroidota</taxon>
        <taxon>Flavobacteriia</taxon>
        <taxon>Flavobacteriales</taxon>
        <taxon>Flavobacteriaceae</taxon>
        <taxon>Croceibacter</taxon>
    </lineage>
</organism>
<evidence type="ECO:0000256" key="8">
    <source>
        <dbReference type="ARBA" id="ARBA00023136"/>
    </source>
</evidence>
<keyword evidence="5 10" id="KW-0132">Cell division</keyword>
<accession>A3U6X9</accession>
<dbReference type="InterPro" id="IPR004513">
    <property type="entry name" value="FtsX"/>
</dbReference>
<dbReference type="RefSeq" id="WP_013186672.1">
    <property type="nucleotide sequence ID" value="NC_014230.1"/>
</dbReference>
<evidence type="ECO:0000313" key="15">
    <source>
        <dbReference type="Proteomes" id="UP000002297"/>
    </source>
</evidence>
<protein>
    <recommendedName>
        <fullName evidence="3 10">Cell division protein FtsX</fullName>
    </recommendedName>
</protein>
<comment type="similarity">
    <text evidence="2 10">Belongs to the ABC-4 integral membrane protein family. FtsX subfamily.</text>
</comment>
<dbReference type="PANTHER" id="PTHR47755:SF1">
    <property type="entry name" value="CELL DIVISION PROTEIN FTSX"/>
    <property type="match status" value="1"/>
</dbReference>
<evidence type="ECO:0000256" key="7">
    <source>
        <dbReference type="ARBA" id="ARBA00022989"/>
    </source>
</evidence>
<gene>
    <name evidence="14" type="ordered locus">CA2559_04535</name>
</gene>
<feature type="transmembrane region" description="Helical" evidence="11">
    <location>
        <begin position="20"/>
        <end position="41"/>
    </location>
</feature>
<feature type="transmembrane region" description="Helical" evidence="11">
    <location>
        <begin position="223"/>
        <end position="243"/>
    </location>
</feature>
<evidence type="ECO:0000256" key="6">
    <source>
        <dbReference type="ARBA" id="ARBA00022692"/>
    </source>
</evidence>
<evidence type="ECO:0000256" key="10">
    <source>
        <dbReference type="PIRNR" id="PIRNR003097"/>
    </source>
</evidence>
<dbReference type="EMBL" id="CP002046">
    <property type="protein sequence ID" value="EAP87996.1"/>
    <property type="molecule type" value="Genomic_DNA"/>
</dbReference>
<dbReference type="GeneID" id="89452698"/>
<feature type="domain" description="ABC3 transporter permease C-terminal" evidence="12">
    <location>
        <begin position="171"/>
        <end position="286"/>
    </location>
</feature>
<dbReference type="GO" id="GO:0005886">
    <property type="term" value="C:plasma membrane"/>
    <property type="evidence" value="ECO:0007669"/>
    <property type="project" value="UniProtKB-SubCell"/>
</dbReference>
<evidence type="ECO:0000256" key="5">
    <source>
        <dbReference type="ARBA" id="ARBA00022618"/>
    </source>
</evidence>
<dbReference type="InterPro" id="IPR003838">
    <property type="entry name" value="ABC3_permease_C"/>
</dbReference>
<evidence type="ECO:0000256" key="11">
    <source>
        <dbReference type="SAM" id="Phobius"/>
    </source>
</evidence>
<evidence type="ECO:0000256" key="4">
    <source>
        <dbReference type="ARBA" id="ARBA00022475"/>
    </source>
</evidence>
<feature type="transmembrane region" description="Helical" evidence="11">
    <location>
        <begin position="165"/>
        <end position="186"/>
    </location>
</feature>
<evidence type="ECO:0000256" key="1">
    <source>
        <dbReference type="ARBA" id="ARBA00004651"/>
    </source>
</evidence>
<evidence type="ECO:0000256" key="9">
    <source>
        <dbReference type="ARBA" id="ARBA00023306"/>
    </source>
</evidence>
<keyword evidence="7 11" id="KW-1133">Transmembrane helix</keyword>
<dbReference type="GO" id="GO:0051301">
    <property type="term" value="P:cell division"/>
    <property type="evidence" value="ECO:0007669"/>
    <property type="project" value="UniProtKB-KW"/>
</dbReference>
<dbReference type="AlphaFoldDB" id="A3U6X9"/>
<name>A3U6X9_CROAH</name>
<keyword evidence="4 10" id="KW-1003">Cell membrane</keyword>
<reference evidence="14 15" key="1">
    <citation type="journal article" date="2010" name="J. Bacteriol.">
        <title>The complete genome sequence of Croceibacter atlanticus HTCC2559T.</title>
        <authorList>
            <person name="Oh H.M."/>
            <person name="Kang I."/>
            <person name="Ferriera S."/>
            <person name="Giovannoni S.J."/>
            <person name="Cho J.C."/>
        </authorList>
    </citation>
    <scope>NUCLEOTIDE SEQUENCE [LARGE SCALE GENOMIC DNA]</scope>
    <source>
        <strain evidence="15">ATCC BAA-628 / HTCC2559 / KCTC 12090</strain>
    </source>
</reference>
<dbReference type="Pfam" id="PF02687">
    <property type="entry name" value="FtsX"/>
    <property type="match status" value="1"/>
</dbReference>
<keyword evidence="15" id="KW-1185">Reference proteome</keyword>
<dbReference type="KEGG" id="cat:CA2559_04535"/>
<feature type="domain" description="FtsX extracellular" evidence="13">
    <location>
        <begin position="55"/>
        <end position="148"/>
    </location>
</feature>
<evidence type="ECO:0000259" key="12">
    <source>
        <dbReference type="Pfam" id="PF02687"/>
    </source>
</evidence>
<dbReference type="InterPro" id="IPR040690">
    <property type="entry name" value="FtsX_ECD"/>
</dbReference>
<dbReference type="PIRSF" id="PIRSF003097">
    <property type="entry name" value="FtsX"/>
    <property type="match status" value="1"/>
</dbReference>
<comment type="function">
    <text evidence="10">Required for cell division and gliding motility.</text>
</comment>
<dbReference type="OrthoDB" id="9813411at2"/>
<evidence type="ECO:0000256" key="3">
    <source>
        <dbReference type="ARBA" id="ARBA00021907"/>
    </source>
</evidence>
<dbReference type="Gene3D" id="3.30.70.3040">
    <property type="match status" value="1"/>
</dbReference>
<evidence type="ECO:0000313" key="14">
    <source>
        <dbReference type="EMBL" id="EAP87996.1"/>
    </source>
</evidence>
<dbReference type="HOGENOM" id="CLU_073546_3_0_10"/>
<dbReference type="PANTHER" id="PTHR47755">
    <property type="entry name" value="CELL DIVISION PROTEIN FTSX"/>
    <property type="match status" value="1"/>
</dbReference>
<evidence type="ECO:0000259" key="13">
    <source>
        <dbReference type="Pfam" id="PF18075"/>
    </source>
</evidence>
<sequence>MARKSSFERYQKRRLITSYFSVVISISLVLFLLGLLGLLVLNTKKVADHFKEQIALTIYLKDNAKDVEIKQLQKSLALAEYTKSATFVSKEEAAQQHSQDIGENFMDFLGYNPLQNSIDVFMNADYVTSERIEEISTEITAKDFVDEVTYDKPLISLLNDNVKRVTFWVLVISGIFTFIAVLLINSSIRLSVYSKRFTIKTMQMVGATKRFIRRPFIWKSVRLGMLGAFLALCGMAAILYYLNESFPELNILSDPILVGALFLGVFVVGIIITWISTFFATQRFLNLKTDELYY</sequence>
<comment type="subcellular location">
    <subcellularLocation>
        <location evidence="10">Cell inner membrane</location>
    </subcellularLocation>
    <subcellularLocation>
        <location evidence="1">Cell membrane</location>
        <topology evidence="1">Multi-pass membrane protein</topology>
    </subcellularLocation>
</comment>
<proteinExistence type="inferred from homology"/>
<dbReference type="Proteomes" id="UP000002297">
    <property type="component" value="Chromosome"/>
</dbReference>
<evidence type="ECO:0000256" key="2">
    <source>
        <dbReference type="ARBA" id="ARBA00007379"/>
    </source>
</evidence>
<keyword evidence="8 10" id="KW-0472">Membrane</keyword>
<keyword evidence="10" id="KW-0997">Cell inner membrane</keyword>
<dbReference type="eggNOG" id="COG2177">
    <property type="taxonomic scope" value="Bacteria"/>
</dbReference>
<feature type="transmembrane region" description="Helical" evidence="11">
    <location>
        <begin position="255"/>
        <end position="280"/>
    </location>
</feature>
<dbReference type="STRING" id="216432.CA2559_04535"/>
<keyword evidence="9 10" id="KW-0131">Cell cycle</keyword>
<dbReference type="Pfam" id="PF18075">
    <property type="entry name" value="FtsX_ECD"/>
    <property type="match status" value="1"/>
</dbReference>